<accession>A0A3M7QU81</accession>
<sequence length="141" mass="16066">MSGSVHDDIEIDMKLKLIDYYSKIKKYVSYLAETTVVDLTEASLQFNPLDVDLDIQNVFGKINWQEETKIISVNDQKKTDQEETTFQLVINNFSNFLHATNMVILSKPCKVNNLGLGFFLRCDPLISSNVWSVNANVELSI</sequence>
<dbReference type="AlphaFoldDB" id="A0A3M7QU81"/>
<protein>
    <submittedName>
        <fullName evidence="1">Uncharacterized protein</fullName>
    </submittedName>
</protein>
<gene>
    <name evidence="1" type="ORF">BpHYR1_035801</name>
</gene>
<feature type="non-terminal residue" evidence="1">
    <location>
        <position position="141"/>
    </location>
</feature>
<evidence type="ECO:0000313" key="1">
    <source>
        <dbReference type="EMBL" id="RNA14843.1"/>
    </source>
</evidence>
<evidence type="ECO:0000313" key="2">
    <source>
        <dbReference type="Proteomes" id="UP000276133"/>
    </source>
</evidence>
<keyword evidence="2" id="KW-1185">Reference proteome</keyword>
<organism evidence="1 2">
    <name type="scientific">Brachionus plicatilis</name>
    <name type="common">Marine rotifer</name>
    <name type="synonym">Brachionus muelleri</name>
    <dbReference type="NCBI Taxonomy" id="10195"/>
    <lineage>
        <taxon>Eukaryota</taxon>
        <taxon>Metazoa</taxon>
        <taxon>Spiralia</taxon>
        <taxon>Gnathifera</taxon>
        <taxon>Rotifera</taxon>
        <taxon>Eurotatoria</taxon>
        <taxon>Monogononta</taxon>
        <taxon>Pseudotrocha</taxon>
        <taxon>Ploima</taxon>
        <taxon>Brachionidae</taxon>
        <taxon>Brachionus</taxon>
    </lineage>
</organism>
<dbReference type="Proteomes" id="UP000276133">
    <property type="component" value="Unassembled WGS sequence"/>
</dbReference>
<dbReference type="EMBL" id="REGN01005100">
    <property type="protein sequence ID" value="RNA14843.1"/>
    <property type="molecule type" value="Genomic_DNA"/>
</dbReference>
<proteinExistence type="predicted"/>
<reference evidence="1 2" key="1">
    <citation type="journal article" date="2018" name="Sci. Rep.">
        <title>Genomic signatures of local adaptation to the degree of environmental predictability in rotifers.</title>
        <authorList>
            <person name="Franch-Gras L."/>
            <person name="Hahn C."/>
            <person name="Garcia-Roger E.M."/>
            <person name="Carmona M.J."/>
            <person name="Serra M."/>
            <person name="Gomez A."/>
        </authorList>
    </citation>
    <scope>NUCLEOTIDE SEQUENCE [LARGE SCALE GENOMIC DNA]</scope>
    <source>
        <strain evidence="1">HYR1</strain>
    </source>
</reference>
<name>A0A3M7QU81_BRAPC</name>
<comment type="caution">
    <text evidence="1">The sequence shown here is derived from an EMBL/GenBank/DDBJ whole genome shotgun (WGS) entry which is preliminary data.</text>
</comment>